<dbReference type="InterPro" id="IPR036526">
    <property type="entry name" value="C-N_Hydrolase_sf"/>
</dbReference>
<proteinExistence type="predicted"/>
<dbReference type="SUPFAM" id="SSF56317">
    <property type="entry name" value="Carbon-nitrogen hydrolase"/>
    <property type="match status" value="1"/>
</dbReference>
<dbReference type="AlphaFoldDB" id="A0A3D5QDJ0"/>
<reference evidence="2 3" key="1">
    <citation type="journal article" date="2018" name="Nat. Biotechnol.">
        <title>A standardized bacterial taxonomy based on genome phylogeny substantially revises the tree of life.</title>
        <authorList>
            <person name="Parks D.H."/>
            <person name="Chuvochina M."/>
            <person name="Waite D.W."/>
            <person name="Rinke C."/>
            <person name="Skarshewski A."/>
            <person name="Chaumeil P.A."/>
            <person name="Hugenholtz P."/>
        </authorList>
    </citation>
    <scope>NUCLEOTIDE SEQUENCE [LARGE SCALE GENOMIC DNA]</scope>
    <source>
        <strain evidence="2">UBA8672</strain>
    </source>
</reference>
<protein>
    <submittedName>
        <fullName evidence="2">Nitrilase</fullName>
    </submittedName>
</protein>
<dbReference type="InterPro" id="IPR003010">
    <property type="entry name" value="C-N_Hydrolase"/>
</dbReference>
<dbReference type="Gene3D" id="3.60.110.10">
    <property type="entry name" value="Carbon-nitrogen hydrolase"/>
    <property type="match status" value="1"/>
</dbReference>
<evidence type="ECO:0000259" key="1">
    <source>
        <dbReference type="PROSITE" id="PS50263"/>
    </source>
</evidence>
<dbReference type="GO" id="GO:0050152">
    <property type="term" value="F:omega-amidase activity"/>
    <property type="evidence" value="ECO:0007669"/>
    <property type="project" value="TreeGrafter"/>
</dbReference>
<evidence type="ECO:0000313" key="3">
    <source>
        <dbReference type="Proteomes" id="UP000262325"/>
    </source>
</evidence>
<sequence length="248" mass="28481">MKISLLQLKIKSKPEENIDKVINKTKNLNGRIVLLPEMFTTGFDYPLINSLDEKHPEILKNLPDSNVYMGSILRKTSKGKFNSFFIKNGRNITFPYDKLHLFPLMQEEKHLTPGERLNTFTLKNILCAAGICFDIRFPEMFRYYFKKNASIIFIPSEWPSKRIKQLIRLVRARAVENQCFYVMCNAAGKTAGHHFGGMSAVFDPLGNNLNKMTAKCDEIISTEIDTNKISIAKNNIETLNHLRNDIYG</sequence>
<dbReference type="Proteomes" id="UP000262325">
    <property type="component" value="Unassembled WGS sequence"/>
</dbReference>
<accession>A0A3D5QDJ0</accession>
<feature type="domain" description="CN hydrolase" evidence="1">
    <location>
        <begin position="1"/>
        <end position="226"/>
    </location>
</feature>
<dbReference type="Pfam" id="PF00795">
    <property type="entry name" value="CN_hydrolase"/>
    <property type="match status" value="1"/>
</dbReference>
<dbReference type="PANTHER" id="PTHR47799">
    <property type="entry name" value="OMEGA-AMIDASE YAFV"/>
    <property type="match status" value="1"/>
</dbReference>
<dbReference type="InterPro" id="IPR052737">
    <property type="entry name" value="Omega-amidase_YafV"/>
</dbReference>
<dbReference type="GO" id="GO:0106008">
    <property type="term" value="F:2-oxoglutaramate amidase activity"/>
    <property type="evidence" value="ECO:0007669"/>
    <property type="project" value="TreeGrafter"/>
</dbReference>
<dbReference type="PANTHER" id="PTHR47799:SF1">
    <property type="entry name" value="OMEGA-AMIDASE YAFV"/>
    <property type="match status" value="1"/>
</dbReference>
<dbReference type="EMBL" id="DPPF01000186">
    <property type="protein sequence ID" value="HCW93798.1"/>
    <property type="molecule type" value="Genomic_DNA"/>
</dbReference>
<name>A0A3D5QDJ0_FLESI</name>
<gene>
    <name evidence="2" type="ORF">DHM44_08960</name>
</gene>
<dbReference type="PROSITE" id="PS50263">
    <property type="entry name" value="CN_HYDROLASE"/>
    <property type="match status" value="1"/>
</dbReference>
<organism evidence="2 3">
    <name type="scientific">Flexistipes sinusarabici</name>
    <dbReference type="NCBI Taxonomy" id="2352"/>
    <lineage>
        <taxon>Bacteria</taxon>
        <taxon>Pseudomonadati</taxon>
        <taxon>Deferribacterota</taxon>
        <taxon>Deferribacteres</taxon>
        <taxon>Deferribacterales</taxon>
        <taxon>Flexistipitaceae</taxon>
        <taxon>Flexistipes</taxon>
    </lineage>
</organism>
<evidence type="ECO:0000313" key="2">
    <source>
        <dbReference type="EMBL" id="HCW93798.1"/>
    </source>
</evidence>
<comment type="caution">
    <text evidence="2">The sequence shown here is derived from an EMBL/GenBank/DDBJ whole genome shotgun (WGS) entry which is preliminary data.</text>
</comment>